<dbReference type="PANTHER" id="PTHR33116:SF79">
    <property type="entry name" value="REVERSE TRANSCRIPTASE DOMAIN, ZINC FINGER, CCHC-TYPE-RELATED"/>
    <property type="match status" value="1"/>
</dbReference>
<dbReference type="PANTHER" id="PTHR33116">
    <property type="entry name" value="REVERSE TRANSCRIPTASE ZINC-BINDING DOMAIN-CONTAINING PROTEIN-RELATED-RELATED"/>
    <property type="match status" value="1"/>
</dbReference>
<sequence length="157" mass="17688">MSRCSNWNAIIQNFSSKLSLWKARLLSVGGHLSLIKSVIGNLPTYYMSIYMMSVVVRKNLKSLSFIGSDKDEKKMTWGFVRRYPRGGAESSQFDSLQAAIENVSLSDQCDSWQWSLDVSVGYSVASLRALVDAHTLDVDTLATRWNRCIPIKVNVFL</sequence>
<reference evidence="1" key="1">
    <citation type="journal article" date="2022" name="Int. J. Mol. Sci.">
        <title>Draft Genome of Tanacetum Coccineum: Genomic Comparison of Closely Related Tanacetum-Family Plants.</title>
        <authorList>
            <person name="Yamashiro T."/>
            <person name="Shiraishi A."/>
            <person name="Nakayama K."/>
            <person name="Satake H."/>
        </authorList>
    </citation>
    <scope>NUCLEOTIDE SEQUENCE</scope>
</reference>
<accession>A0ABQ4XKE1</accession>
<gene>
    <name evidence="1" type="ORF">Tco_0679899</name>
</gene>
<evidence type="ECO:0000313" key="1">
    <source>
        <dbReference type="EMBL" id="GJS65335.1"/>
    </source>
</evidence>
<protein>
    <recommendedName>
        <fullName evidence="3">RNA-directed DNA polymerase, eukaryota</fullName>
    </recommendedName>
</protein>
<proteinExistence type="predicted"/>
<organism evidence="1 2">
    <name type="scientific">Tanacetum coccineum</name>
    <dbReference type="NCBI Taxonomy" id="301880"/>
    <lineage>
        <taxon>Eukaryota</taxon>
        <taxon>Viridiplantae</taxon>
        <taxon>Streptophyta</taxon>
        <taxon>Embryophyta</taxon>
        <taxon>Tracheophyta</taxon>
        <taxon>Spermatophyta</taxon>
        <taxon>Magnoliopsida</taxon>
        <taxon>eudicotyledons</taxon>
        <taxon>Gunneridae</taxon>
        <taxon>Pentapetalae</taxon>
        <taxon>asterids</taxon>
        <taxon>campanulids</taxon>
        <taxon>Asterales</taxon>
        <taxon>Asteraceae</taxon>
        <taxon>Asteroideae</taxon>
        <taxon>Anthemideae</taxon>
        <taxon>Anthemidinae</taxon>
        <taxon>Tanacetum</taxon>
    </lineage>
</organism>
<dbReference type="EMBL" id="BQNB010009570">
    <property type="protein sequence ID" value="GJS65335.1"/>
    <property type="molecule type" value="Genomic_DNA"/>
</dbReference>
<dbReference type="Proteomes" id="UP001151760">
    <property type="component" value="Unassembled WGS sequence"/>
</dbReference>
<comment type="caution">
    <text evidence="1">The sequence shown here is derived from an EMBL/GenBank/DDBJ whole genome shotgun (WGS) entry which is preliminary data.</text>
</comment>
<evidence type="ECO:0000313" key="2">
    <source>
        <dbReference type="Proteomes" id="UP001151760"/>
    </source>
</evidence>
<reference evidence="1" key="2">
    <citation type="submission" date="2022-01" db="EMBL/GenBank/DDBJ databases">
        <authorList>
            <person name="Yamashiro T."/>
            <person name="Shiraishi A."/>
            <person name="Satake H."/>
            <person name="Nakayama K."/>
        </authorList>
    </citation>
    <scope>NUCLEOTIDE SEQUENCE</scope>
</reference>
<evidence type="ECO:0008006" key="3">
    <source>
        <dbReference type="Google" id="ProtNLM"/>
    </source>
</evidence>
<keyword evidence="2" id="KW-1185">Reference proteome</keyword>
<name>A0ABQ4XKE1_9ASTR</name>